<evidence type="ECO:0000313" key="6">
    <source>
        <dbReference type="Proteomes" id="UP001139103"/>
    </source>
</evidence>
<dbReference type="PANTHER" id="PTHR45228">
    <property type="entry name" value="CYCLIC DI-GMP PHOSPHODIESTERASE TM_0186-RELATED"/>
    <property type="match status" value="1"/>
</dbReference>
<evidence type="ECO:0000313" key="5">
    <source>
        <dbReference type="EMBL" id="MCC9627948.1"/>
    </source>
</evidence>
<feature type="modified residue" description="4-aspartylphosphate" evidence="1">
    <location>
        <position position="110"/>
    </location>
</feature>
<dbReference type="InterPro" id="IPR052020">
    <property type="entry name" value="Cyclic_di-GMP/3'3'-cGAMP_PDE"/>
</dbReference>
<dbReference type="InterPro" id="IPR037522">
    <property type="entry name" value="HD_GYP_dom"/>
</dbReference>
<evidence type="ECO:0000259" key="3">
    <source>
        <dbReference type="PROSITE" id="PS50110"/>
    </source>
</evidence>
<dbReference type="Gene3D" id="3.40.50.2300">
    <property type="match status" value="1"/>
</dbReference>
<reference evidence="5" key="1">
    <citation type="submission" date="2021-11" db="EMBL/GenBank/DDBJ databases">
        <title>Genome sequence.</title>
        <authorList>
            <person name="Sun Q."/>
        </authorList>
    </citation>
    <scope>NUCLEOTIDE SEQUENCE</scope>
    <source>
        <strain evidence="5">JC732</strain>
    </source>
</reference>
<dbReference type="SMART" id="SM00448">
    <property type="entry name" value="REC"/>
    <property type="match status" value="1"/>
</dbReference>
<gene>
    <name evidence="5" type="ORF">LOC68_06040</name>
</gene>
<dbReference type="SUPFAM" id="SSF109604">
    <property type="entry name" value="HD-domain/PDEase-like"/>
    <property type="match status" value="1"/>
</dbReference>
<dbReference type="InterPro" id="IPR001789">
    <property type="entry name" value="Sig_transdc_resp-reg_receiver"/>
</dbReference>
<dbReference type="Proteomes" id="UP001139103">
    <property type="component" value="Unassembled WGS sequence"/>
</dbReference>
<feature type="domain" description="Response regulatory" evidence="3">
    <location>
        <begin position="60"/>
        <end position="177"/>
    </location>
</feature>
<proteinExistence type="predicted"/>
<dbReference type="InterPro" id="IPR003607">
    <property type="entry name" value="HD/PDEase_dom"/>
</dbReference>
<evidence type="ECO:0000256" key="2">
    <source>
        <dbReference type="SAM" id="MobiDB-lite"/>
    </source>
</evidence>
<dbReference type="Pfam" id="PF13487">
    <property type="entry name" value="HD_5"/>
    <property type="match status" value="1"/>
</dbReference>
<dbReference type="RefSeq" id="WP_230216777.1">
    <property type="nucleotide sequence ID" value="NZ_JAJKFT010000004.1"/>
</dbReference>
<dbReference type="EMBL" id="JAJKFT010000004">
    <property type="protein sequence ID" value="MCC9627948.1"/>
    <property type="molecule type" value="Genomic_DNA"/>
</dbReference>
<protein>
    <submittedName>
        <fullName evidence="5">Response regulator</fullName>
    </submittedName>
</protein>
<sequence>MRDAFSTLDQVDWNMESILSGLENASVGLPPSMQRQGEAPESQSVPSNLQFSDRELRQKRIIAIDDEPINLALAEAYLRNEGFERLEFYSDPRLALEVVRKDPPDLILLDLMMPHLDGLGFLKQLASSHNQLLAPVILLTASSDVCHRREALELGAADFLQKPILAEELIPRIRNVLSAEHFKGWLRDQNQHLELLVQQRTQELERTQGLIIACLARAAEFRDELTGNHNLRVARYAGLIARNAGLPAELVRIIQTAAPLHDIGKVAVPDSILHKPGSLTQDERDLMQRHTEWGQSIVEPEKKWGFVIADLTTGTTGQANADLLRVASRIAMSHHERWDGAGYPHGLAGTDIPVEARVVAVADVFDALTSKRPYKEPIPPLKCFEMIREQRGKHFDPDMVDAFDEAMPEVLWIAELLRDDLR</sequence>
<name>A0A9X1MIZ1_9BACT</name>
<comment type="caution">
    <text evidence="5">The sequence shown here is derived from an EMBL/GenBank/DDBJ whole genome shotgun (WGS) entry which is preliminary data.</text>
</comment>
<dbReference type="SUPFAM" id="SSF52172">
    <property type="entry name" value="CheY-like"/>
    <property type="match status" value="1"/>
</dbReference>
<dbReference type="GO" id="GO:0000160">
    <property type="term" value="P:phosphorelay signal transduction system"/>
    <property type="evidence" value="ECO:0007669"/>
    <property type="project" value="InterPro"/>
</dbReference>
<dbReference type="InterPro" id="IPR011006">
    <property type="entry name" value="CheY-like_superfamily"/>
</dbReference>
<evidence type="ECO:0000259" key="4">
    <source>
        <dbReference type="PROSITE" id="PS51832"/>
    </source>
</evidence>
<organism evidence="5 6">
    <name type="scientific">Blastopirellula sediminis</name>
    <dbReference type="NCBI Taxonomy" id="2894196"/>
    <lineage>
        <taxon>Bacteria</taxon>
        <taxon>Pseudomonadati</taxon>
        <taxon>Planctomycetota</taxon>
        <taxon>Planctomycetia</taxon>
        <taxon>Pirellulales</taxon>
        <taxon>Pirellulaceae</taxon>
        <taxon>Blastopirellula</taxon>
    </lineage>
</organism>
<dbReference type="SMART" id="SM00471">
    <property type="entry name" value="HDc"/>
    <property type="match status" value="1"/>
</dbReference>
<dbReference type="AlphaFoldDB" id="A0A9X1MIZ1"/>
<dbReference type="CDD" id="cd00077">
    <property type="entry name" value="HDc"/>
    <property type="match status" value="1"/>
</dbReference>
<feature type="domain" description="HD-GYP" evidence="4">
    <location>
        <begin position="204"/>
        <end position="419"/>
    </location>
</feature>
<dbReference type="PANTHER" id="PTHR45228:SF1">
    <property type="entry name" value="CYCLIC DI-GMP PHOSPHODIESTERASE TM_0186"/>
    <property type="match status" value="1"/>
</dbReference>
<keyword evidence="1" id="KW-0597">Phosphoprotein</keyword>
<dbReference type="PROSITE" id="PS51832">
    <property type="entry name" value="HD_GYP"/>
    <property type="match status" value="1"/>
</dbReference>
<dbReference type="Pfam" id="PF00072">
    <property type="entry name" value="Response_reg"/>
    <property type="match status" value="1"/>
</dbReference>
<keyword evidence="6" id="KW-1185">Reference proteome</keyword>
<evidence type="ECO:0000256" key="1">
    <source>
        <dbReference type="PROSITE-ProRule" id="PRU00169"/>
    </source>
</evidence>
<dbReference type="PROSITE" id="PS50110">
    <property type="entry name" value="RESPONSE_REGULATORY"/>
    <property type="match status" value="1"/>
</dbReference>
<accession>A0A9X1MIZ1</accession>
<dbReference type="Gene3D" id="1.10.3210.10">
    <property type="entry name" value="Hypothetical protein af1432"/>
    <property type="match status" value="1"/>
</dbReference>
<feature type="region of interest" description="Disordered" evidence="2">
    <location>
        <begin position="26"/>
        <end position="48"/>
    </location>
</feature>